<dbReference type="Pfam" id="PF01381">
    <property type="entry name" value="HTH_3"/>
    <property type="match status" value="1"/>
</dbReference>
<evidence type="ECO:0000259" key="1">
    <source>
        <dbReference type="PROSITE" id="PS50943"/>
    </source>
</evidence>
<dbReference type="GO" id="GO:0003677">
    <property type="term" value="F:DNA binding"/>
    <property type="evidence" value="ECO:0007669"/>
    <property type="project" value="InterPro"/>
</dbReference>
<dbReference type="EMBL" id="CP003220">
    <property type="protein sequence ID" value="EGB16002.1"/>
    <property type="molecule type" value="Genomic_DNA"/>
</dbReference>
<dbReference type="Gene3D" id="1.10.260.40">
    <property type="entry name" value="lambda repressor-like DNA-binding domains"/>
    <property type="match status" value="1"/>
</dbReference>
<dbReference type="SUPFAM" id="SSF47413">
    <property type="entry name" value="lambda repressor-like DNA-binding domains"/>
    <property type="match status" value="1"/>
</dbReference>
<feature type="domain" description="HTH cro/C1-type" evidence="1">
    <location>
        <begin position="15"/>
        <end position="68"/>
    </location>
</feature>
<dbReference type="OrthoDB" id="5446846at2"/>
<reference evidence="2 3" key="1">
    <citation type="journal article" date="2011" name="J. Bacteriol.">
        <title>Genome sequence of the mercury-methylating strain Desulfovibrio desulfuricans ND132.</title>
        <authorList>
            <person name="Brown S.D."/>
            <person name="Gilmour C.C."/>
            <person name="Kucken A.M."/>
            <person name="Wall J.D."/>
            <person name="Elias D.A."/>
            <person name="Brandt C.C."/>
            <person name="Podar M."/>
            <person name="Chertkov O."/>
            <person name="Held B."/>
            <person name="Bruce D.C."/>
            <person name="Detter J.C."/>
            <person name="Tapia R."/>
            <person name="Han C.S."/>
            <person name="Goodwin L.A."/>
            <person name="Cheng J.F."/>
            <person name="Pitluck S."/>
            <person name="Woyke T."/>
            <person name="Mikhailova N."/>
            <person name="Ivanova N.N."/>
            <person name="Han J."/>
            <person name="Lucas S."/>
            <person name="Lapidus A.L."/>
            <person name="Land M.L."/>
            <person name="Hauser L.J."/>
            <person name="Palumbo A.V."/>
        </authorList>
    </citation>
    <scope>NUCLEOTIDE SEQUENCE [LARGE SCALE GENOMIC DNA]</scope>
    <source>
        <strain evidence="2 3">ND132</strain>
    </source>
</reference>
<protein>
    <submittedName>
        <fullName evidence="2">Helix-turn-helix domain protein</fullName>
    </submittedName>
</protein>
<dbReference type="RefSeq" id="WP_014323428.1">
    <property type="nucleotide sequence ID" value="NC_016803.1"/>
</dbReference>
<proteinExistence type="predicted"/>
<gene>
    <name evidence="2" type="ORF">DND132_2799</name>
</gene>
<name>F0JJA3_9BACT</name>
<accession>F0JJA3</accession>
<dbReference type="KEGG" id="ddn:DND132_2799"/>
<sequence>MISQSESIAHLGERLRAYRIGKNLTPENVAQRTGISRAAIYRYESGQPIRVDVLGKIADLLQVSLESLLGVGVEYCSSALAFFERMRQLEETAEQLSVLFGPISYLLTTDDYDWVLADVLAESIPLDVDDRAQSLLEIEKILKILKARKKSYRERRPHIISLISAAELEYFCKTGFIGCNNPQGVDLEDRVRTAKREVLNIIDLLREQPMGVQIGVLVDSAPGASFQIFKQANHSEVAVSPYKLGSFANIRIGVATISSAPESIRLHNDLTRQLWDRSLKGESAARYLRDAIGL</sequence>
<dbReference type="PROSITE" id="PS50943">
    <property type="entry name" value="HTH_CROC1"/>
    <property type="match status" value="1"/>
</dbReference>
<dbReference type="AlphaFoldDB" id="F0JJA3"/>
<dbReference type="CDD" id="cd00093">
    <property type="entry name" value="HTH_XRE"/>
    <property type="match status" value="1"/>
</dbReference>
<dbReference type="SMART" id="SM00530">
    <property type="entry name" value="HTH_XRE"/>
    <property type="match status" value="1"/>
</dbReference>
<evidence type="ECO:0000313" key="2">
    <source>
        <dbReference type="EMBL" id="EGB16002.1"/>
    </source>
</evidence>
<dbReference type="Proteomes" id="UP000007845">
    <property type="component" value="Chromosome"/>
</dbReference>
<dbReference type="eggNOG" id="COG1396">
    <property type="taxonomic scope" value="Bacteria"/>
</dbReference>
<evidence type="ECO:0000313" key="3">
    <source>
        <dbReference type="Proteomes" id="UP000007845"/>
    </source>
</evidence>
<dbReference type="InterPro" id="IPR010982">
    <property type="entry name" value="Lambda_DNA-bd_dom_sf"/>
</dbReference>
<dbReference type="InterPro" id="IPR001387">
    <property type="entry name" value="Cro/C1-type_HTH"/>
</dbReference>
<organism evidence="2 3">
    <name type="scientific">Pseudodesulfovibrio mercurii</name>
    <dbReference type="NCBI Taxonomy" id="641491"/>
    <lineage>
        <taxon>Bacteria</taxon>
        <taxon>Pseudomonadati</taxon>
        <taxon>Thermodesulfobacteriota</taxon>
        <taxon>Desulfovibrionia</taxon>
        <taxon>Desulfovibrionales</taxon>
        <taxon>Desulfovibrionaceae</taxon>
    </lineage>
</organism>
<keyword evidence="3" id="KW-1185">Reference proteome</keyword>
<dbReference type="STRING" id="641491.DND132_2799"/>
<dbReference type="HOGENOM" id="CLU_983035_0_0_7"/>